<comment type="caution">
    <text evidence="2">The sequence shown here is derived from an EMBL/GenBank/DDBJ whole genome shotgun (WGS) entry which is preliminary data.</text>
</comment>
<dbReference type="EMBL" id="VOIH02000007">
    <property type="protein sequence ID" value="KAF3443127.1"/>
    <property type="molecule type" value="Genomic_DNA"/>
</dbReference>
<gene>
    <name evidence="2" type="ORF">FNV43_RR17048</name>
</gene>
<accession>A0A8K0GZX1</accession>
<name>A0A8K0GZX1_9ROSA</name>
<feature type="region of interest" description="Disordered" evidence="1">
    <location>
        <begin position="1"/>
        <end position="40"/>
    </location>
</feature>
<reference evidence="2" key="1">
    <citation type="submission" date="2020-03" db="EMBL/GenBank/DDBJ databases">
        <title>A high-quality chromosome-level genome assembly of a woody plant with both climbing and erect habits, Rhamnella rubrinervis.</title>
        <authorList>
            <person name="Lu Z."/>
            <person name="Yang Y."/>
            <person name="Zhu X."/>
            <person name="Sun Y."/>
        </authorList>
    </citation>
    <scope>NUCLEOTIDE SEQUENCE</scope>
    <source>
        <strain evidence="2">BYM</strain>
        <tissue evidence="2">Leaf</tissue>
    </source>
</reference>
<organism evidence="2 3">
    <name type="scientific">Rhamnella rubrinervis</name>
    <dbReference type="NCBI Taxonomy" id="2594499"/>
    <lineage>
        <taxon>Eukaryota</taxon>
        <taxon>Viridiplantae</taxon>
        <taxon>Streptophyta</taxon>
        <taxon>Embryophyta</taxon>
        <taxon>Tracheophyta</taxon>
        <taxon>Spermatophyta</taxon>
        <taxon>Magnoliopsida</taxon>
        <taxon>eudicotyledons</taxon>
        <taxon>Gunneridae</taxon>
        <taxon>Pentapetalae</taxon>
        <taxon>rosids</taxon>
        <taxon>fabids</taxon>
        <taxon>Rosales</taxon>
        <taxon>Rhamnaceae</taxon>
        <taxon>rhamnoid group</taxon>
        <taxon>Rhamneae</taxon>
        <taxon>Rhamnella</taxon>
    </lineage>
</organism>
<dbReference type="Proteomes" id="UP000796880">
    <property type="component" value="Unassembled WGS sequence"/>
</dbReference>
<protein>
    <submittedName>
        <fullName evidence="2">Uncharacterized protein</fullName>
    </submittedName>
</protein>
<dbReference type="AlphaFoldDB" id="A0A8K0GZX1"/>
<proteinExistence type="predicted"/>
<sequence>MTEIAMQRAAAKKEEEEKEEEEEEGGRPRRRKGRLRGIVEEEKKEGDEGHVGYLPELRGCKWNISSKPQISCVLPRMLALCLVISYVDVFIPQQLTTGRSRMSIVGVYNLITPRIVNYLITQLTPTTTKLGCANNFRRDKVADSHDNTKLGYANKV</sequence>
<evidence type="ECO:0000313" key="3">
    <source>
        <dbReference type="Proteomes" id="UP000796880"/>
    </source>
</evidence>
<evidence type="ECO:0000256" key="1">
    <source>
        <dbReference type="SAM" id="MobiDB-lite"/>
    </source>
</evidence>
<keyword evidence="3" id="KW-1185">Reference proteome</keyword>
<evidence type="ECO:0000313" key="2">
    <source>
        <dbReference type="EMBL" id="KAF3443127.1"/>
    </source>
</evidence>